<keyword evidence="2" id="KW-1133">Transmembrane helix</keyword>
<gene>
    <name evidence="4" type="ORF">GCM10023323_29330</name>
</gene>
<reference evidence="5" key="1">
    <citation type="journal article" date="2019" name="Int. J. Syst. Evol. Microbiol.">
        <title>The Global Catalogue of Microorganisms (GCM) 10K type strain sequencing project: providing services to taxonomists for standard genome sequencing and annotation.</title>
        <authorList>
            <consortium name="The Broad Institute Genomics Platform"/>
            <consortium name="The Broad Institute Genome Sequencing Center for Infectious Disease"/>
            <person name="Wu L."/>
            <person name="Ma J."/>
        </authorList>
    </citation>
    <scope>NUCLEOTIDE SEQUENCE [LARGE SCALE GENOMIC DNA]</scope>
    <source>
        <strain evidence="5">JCM 18306</strain>
    </source>
</reference>
<feature type="compositionally biased region" description="Basic residues" evidence="1">
    <location>
        <begin position="1"/>
        <end position="12"/>
    </location>
</feature>
<dbReference type="Proteomes" id="UP001499878">
    <property type="component" value="Unassembled WGS sequence"/>
</dbReference>
<evidence type="ECO:0000256" key="1">
    <source>
        <dbReference type="SAM" id="MobiDB-lite"/>
    </source>
</evidence>
<evidence type="ECO:0000313" key="4">
    <source>
        <dbReference type="EMBL" id="GAA5208712.1"/>
    </source>
</evidence>
<keyword evidence="5" id="KW-1185">Reference proteome</keyword>
<keyword evidence="2" id="KW-0472">Membrane</keyword>
<feature type="region of interest" description="Disordered" evidence="1">
    <location>
        <begin position="1"/>
        <end position="40"/>
    </location>
</feature>
<dbReference type="InterPro" id="IPR012495">
    <property type="entry name" value="TadE-like_dom"/>
</dbReference>
<evidence type="ECO:0000259" key="3">
    <source>
        <dbReference type="Pfam" id="PF07811"/>
    </source>
</evidence>
<accession>A0ABP9T5J7</accession>
<comment type="caution">
    <text evidence="4">The sequence shown here is derived from an EMBL/GenBank/DDBJ whole genome shotgun (WGS) entry which is preliminary data.</text>
</comment>
<feature type="transmembrane region" description="Helical" evidence="2">
    <location>
        <begin position="53"/>
        <end position="74"/>
    </location>
</feature>
<evidence type="ECO:0000313" key="5">
    <source>
        <dbReference type="Proteomes" id="UP001499878"/>
    </source>
</evidence>
<feature type="compositionally biased region" description="Basic and acidic residues" evidence="1">
    <location>
        <begin position="14"/>
        <end position="33"/>
    </location>
</feature>
<keyword evidence="2" id="KW-0812">Transmembrane</keyword>
<organism evidence="4 5">
    <name type="scientific">Streptomyces thinghirensis</name>
    <dbReference type="NCBI Taxonomy" id="551547"/>
    <lineage>
        <taxon>Bacteria</taxon>
        <taxon>Bacillati</taxon>
        <taxon>Actinomycetota</taxon>
        <taxon>Actinomycetes</taxon>
        <taxon>Kitasatosporales</taxon>
        <taxon>Streptomycetaceae</taxon>
        <taxon>Streptomyces</taxon>
    </lineage>
</organism>
<feature type="domain" description="TadE-like" evidence="3">
    <location>
        <begin position="41"/>
        <end position="83"/>
    </location>
</feature>
<sequence length="158" mass="16456">MNALRRGSRGVRPRGGDGRRPRGGDGRRPRDARPPAGGDTGQVTIEFLGMTPVIIATLVVLWQLVLVGYTYTLAGNAADEAVRAATAADRGTRQGACQEAGRDKLPGAWEGGAEVSCGTAGGYVTADVRIEVPILFPGTVSFPFTVHGHAGAVEEETD</sequence>
<proteinExistence type="predicted"/>
<dbReference type="EMBL" id="BAABJR010000006">
    <property type="protein sequence ID" value="GAA5208712.1"/>
    <property type="molecule type" value="Genomic_DNA"/>
</dbReference>
<protein>
    <submittedName>
        <fullName evidence="4">Septum formation initiator</fullName>
    </submittedName>
</protein>
<name>A0ABP9T5J7_9ACTN</name>
<dbReference type="Pfam" id="PF07811">
    <property type="entry name" value="TadE"/>
    <property type="match status" value="1"/>
</dbReference>
<evidence type="ECO:0000256" key="2">
    <source>
        <dbReference type="SAM" id="Phobius"/>
    </source>
</evidence>